<evidence type="ECO:0000313" key="3">
    <source>
        <dbReference type="Proteomes" id="UP000823775"/>
    </source>
</evidence>
<feature type="non-terminal residue" evidence="2">
    <location>
        <position position="1"/>
    </location>
</feature>
<comment type="caution">
    <text evidence="2">The sequence shown here is derived from an EMBL/GenBank/DDBJ whole genome shotgun (WGS) entry which is preliminary data.</text>
</comment>
<feature type="compositionally biased region" description="Basic and acidic residues" evidence="1">
    <location>
        <begin position="1"/>
        <end position="12"/>
    </location>
</feature>
<gene>
    <name evidence="2" type="ORF">HAX54_049347</name>
</gene>
<name>A0ABS8WP99_DATST</name>
<dbReference type="EMBL" id="JACEIK010008345">
    <property type="protein sequence ID" value="MCE3051290.1"/>
    <property type="molecule type" value="Genomic_DNA"/>
</dbReference>
<feature type="region of interest" description="Disordered" evidence="1">
    <location>
        <begin position="1"/>
        <end position="117"/>
    </location>
</feature>
<feature type="compositionally biased region" description="Basic and acidic residues" evidence="1">
    <location>
        <begin position="37"/>
        <end position="47"/>
    </location>
</feature>
<keyword evidence="3" id="KW-1185">Reference proteome</keyword>
<sequence>KEEKGKEREEQGKQTSKPTTVENGTKRGNDNISVNSKEGEEFQKPNERLLIGNGRKQRNVARQKEMVWNHKQAQHGKQIDTNNMFAALNDQEQTQEQLEKERSINQVERHNREEQST</sequence>
<dbReference type="Proteomes" id="UP000823775">
    <property type="component" value="Unassembled WGS sequence"/>
</dbReference>
<protein>
    <submittedName>
        <fullName evidence="2">Uncharacterized protein</fullName>
    </submittedName>
</protein>
<reference evidence="2 3" key="1">
    <citation type="journal article" date="2021" name="BMC Genomics">
        <title>Datura genome reveals duplications of psychoactive alkaloid biosynthetic genes and high mutation rate following tissue culture.</title>
        <authorList>
            <person name="Rajewski A."/>
            <person name="Carter-House D."/>
            <person name="Stajich J."/>
            <person name="Litt A."/>
        </authorList>
    </citation>
    <scope>NUCLEOTIDE SEQUENCE [LARGE SCALE GENOMIC DNA]</scope>
    <source>
        <strain evidence="2">AR-01</strain>
    </source>
</reference>
<evidence type="ECO:0000256" key="1">
    <source>
        <dbReference type="SAM" id="MobiDB-lite"/>
    </source>
</evidence>
<feature type="compositionally biased region" description="Polar residues" evidence="1">
    <location>
        <begin position="79"/>
        <end position="96"/>
    </location>
</feature>
<feature type="compositionally biased region" description="Basic and acidic residues" evidence="1">
    <location>
        <begin position="97"/>
        <end position="117"/>
    </location>
</feature>
<proteinExistence type="predicted"/>
<evidence type="ECO:0000313" key="2">
    <source>
        <dbReference type="EMBL" id="MCE3051290.1"/>
    </source>
</evidence>
<organism evidence="2 3">
    <name type="scientific">Datura stramonium</name>
    <name type="common">Jimsonweed</name>
    <name type="synonym">Common thornapple</name>
    <dbReference type="NCBI Taxonomy" id="4076"/>
    <lineage>
        <taxon>Eukaryota</taxon>
        <taxon>Viridiplantae</taxon>
        <taxon>Streptophyta</taxon>
        <taxon>Embryophyta</taxon>
        <taxon>Tracheophyta</taxon>
        <taxon>Spermatophyta</taxon>
        <taxon>Magnoliopsida</taxon>
        <taxon>eudicotyledons</taxon>
        <taxon>Gunneridae</taxon>
        <taxon>Pentapetalae</taxon>
        <taxon>asterids</taxon>
        <taxon>lamiids</taxon>
        <taxon>Solanales</taxon>
        <taxon>Solanaceae</taxon>
        <taxon>Solanoideae</taxon>
        <taxon>Datureae</taxon>
        <taxon>Datura</taxon>
    </lineage>
</organism>
<accession>A0ABS8WP99</accession>